<name>A0A0A8Y0I3_ARUDO</name>
<proteinExistence type="predicted"/>
<reference evidence="1" key="2">
    <citation type="journal article" date="2015" name="Data Brief">
        <title>Shoot transcriptome of the giant reed, Arundo donax.</title>
        <authorList>
            <person name="Barrero R.A."/>
            <person name="Guerrero F.D."/>
            <person name="Moolhuijzen P."/>
            <person name="Goolsby J.A."/>
            <person name="Tidwell J."/>
            <person name="Bellgard S.E."/>
            <person name="Bellgard M.I."/>
        </authorList>
    </citation>
    <scope>NUCLEOTIDE SEQUENCE</scope>
    <source>
        <tissue evidence="1">Shoot tissue taken approximately 20 cm above the soil surface</tissue>
    </source>
</reference>
<sequence length="12" mass="1222">MVGYTIAANGII</sequence>
<organism evidence="1">
    <name type="scientific">Arundo donax</name>
    <name type="common">Giant reed</name>
    <name type="synonym">Donax arundinaceus</name>
    <dbReference type="NCBI Taxonomy" id="35708"/>
    <lineage>
        <taxon>Eukaryota</taxon>
        <taxon>Viridiplantae</taxon>
        <taxon>Streptophyta</taxon>
        <taxon>Embryophyta</taxon>
        <taxon>Tracheophyta</taxon>
        <taxon>Spermatophyta</taxon>
        <taxon>Magnoliopsida</taxon>
        <taxon>Liliopsida</taxon>
        <taxon>Poales</taxon>
        <taxon>Poaceae</taxon>
        <taxon>PACMAD clade</taxon>
        <taxon>Arundinoideae</taxon>
        <taxon>Arundineae</taxon>
        <taxon>Arundo</taxon>
    </lineage>
</organism>
<evidence type="ECO:0000313" key="1">
    <source>
        <dbReference type="EMBL" id="JAD17537.1"/>
    </source>
</evidence>
<accession>A0A0A8Y0I3</accession>
<reference evidence="1" key="1">
    <citation type="submission" date="2014-09" db="EMBL/GenBank/DDBJ databases">
        <authorList>
            <person name="Magalhaes I.L.F."/>
            <person name="Oliveira U."/>
            <person name="Santos F.R."/>
            <person name="Vidigal T.H.D.A."/>
            <person name="Brescovit A.D."/>
            <person name="Santos A.J."/>
        </authorList>
    </citation>
    <scope>NUCLEOTIDE SEQUENCE</scope>
    <source>
        <tissue evidence="1">Shoot tissue taken approximately 20 cm above the soil surface</tissue>
    </source>
</reference>
<protein>
    <submittedName>
        <fullName evidence="1">Uncharacterized protein</fullName>
    </submittedName>
</protein>
<dbReference type="EMBL" id="GBRH01280358">
    <property type="protein sequence ID" value="JAD17537.1"/>
    <property type="molecule type" value="Transcribed_RNA"/>
</dbReference>